<accession>A0AAV7WYS5</accession>
<reference evidence="2" key="1">
    <citation type="journal article" date="2022" name="bioRxiv">
        <title>Sequencing and chromosome-scale assembly of the giantPleurodeles waltlgenome.</title>
        <authorList>
            <person name="Brown T."/>
            <person name="Elewa A."/>
            <person name="Iarovenko S."/>
            <person name="Subramanian E."/>
            <person name="Araus A.J."/>
            <person name="Petzold A."/>
            <person name="Susuki M."/>
            <person name="Suzuki K.-i.T."/>
            <person name="Hayashi T."/>
            <person name="Toyoda A."/>
            <person name="Oliveira C."/>
            <person name="Osipova E."/>
            <person name="Leigh N.D."/>
            <person name="Simon A."/>
            <person name="Yun M.H."/>
        </authorList>
    </citation>
    <scope>NUCLEOTIDE SEQUENCE</scope>
    <source>
        <strain evidence="2">20211129_DDA</strain>
        <tissue evidence="2">Liver</tissue>
    </source>
</reference>
<feature type="signal peptide" evidence="1">
    <location>
        <begin position="1"/>
        <end position="21"/>
    </location>
</feature>
<keyword evidence="1" id="KW-0732">Signal</keyword>
<protein>
    <submittedName>
        <fullName evidence="2">Uncharacterized protein</fullName>
    </submittedName>
</protein>
<feature type="chain" id="PRO_5044012260" evidence="1">
    <location>
        <begin position="22"/>
        <end position="96"/>
    </location>
</feature>
<organism evidence="2 3">
    <name type="scientific">Pleurodeles waltl</name>
    <name type="common">Iberian ribbed newt</name>
    <dbReference type="NCBI Taxonomy" id="8319"/>
    <lineage>
        <taxon>Eukaryota</taxon>
        <taxon>Metazoa</taxon>
        <taxon>Chordata</taxon>
        <taxon>Craniata</taxon>
        <taxon>Vertebrata</taxon>
        <taxon>Euteleostomi</taxon>
        <taxon>Amphibia</taxon>
        <taxon>Batrachia</taxon>
        <taxon>Caudata</taxon>
        <taxon>Salamandroidea</taxon>
        <taxon>Salamandridae</taxon>
        <taxon>Pleurodelinae</taxon>
        <taxon>Pleurodeles</taxon>
    </lineage>
</organism>
<comment type="caution">
    <text evidence="2">The sequence shown here is derived from an EMBL/GenBank/DDBJ whole genome shotgun (WGS) entry which is preliminary data.</text>
</comment>
<name>A0AAV7WYS5_PLEWA</name>
<evidence type="ECO:0000256" key="1">
    <source>
        <dbReference type="SAM" id="SignalP"/>
    </source>
</evidence>
<dbReference type="Proteomes" id="UP001066276">
    <property type="component" value="Chromosome 1_1"/>
</dbReference>
<dbReference type="EMBL" id="JANPWB010000001">
    <property type="protein sequence ID" value="KAJ1219292.1"/>
    <property type="molecule type" value="Genomic_DNA"/>
</dbReference>
<evidence type="ECO:0000313" key="2">
    <source>
        <dbReference type="EMBL" id="KAJ1219292.1"/>
    </source>
</evidence>
<keyword evidence="3" id="KW-1185">Reference proteome</keyword>
<evidence type="ECO:0000313" key="3">
    <source>
        <dbReference type="Proteomes" id="UP001066276"/>
    </source>
</evidence>
<sequence length="96" mass="11252">MSSRMSGYLVTVFFLHPILEGFHLVNMADNVFLPLSPFFLIQQDLAITRNVLRFLVSNWDEMPAFKMKGGLPKKTYWCRYELKSRGSLLIMRSFDE</sequence>
<proteinExistence type="predicted"/>
<gene>
    <name evidence="2" type="ORF">NDU88_006861</name>
</gene>
<dbReference type="AlphaFoldDB" id="A0AAV7WYS5"/>